<dbReference type="InterPro" id="IPR047215">
    <property type="entry name" value="Galactose_mutarotase-like"/>
</dbReference>
<evidence type="ECO:0000256" key="3">
    <source>
        <dbReference type="ARBA" id="ARBA00006206"/>
    </source>
</evidence>
<proteinExistence type="inferred from homology"/>
<accession>S2DY93</accession>
<keyword evidence="7 8" id="KW-0119">Carbohydrate metabolism</keyword>
<comment type="subunit">
    <text evidence="4">Monomer.</text>
</comment>
<dbReference type="GO" id="GO:0033499">
    <property type="term" value="P:galactose catabolic process via UDP-galactose, Leloir pathway"/>
    <property type="evidence" value="ECO:0007669"/>
    <property type="project" value="TreeGrafter"/>
</dbReference>
<dbReference type="AlphaFoldDB" id="S2DY93"/>
<organism evidence="12 13">
    <name type="scientific">Indibacter alkaliphilus (strain CCUG 57479 / KCTC 22604 / LW1)</name>
    <dbReference type="NCBI Taxonomy" id="1189612"/>
    <lineage>
        <taxon>Bacteria</taxon>
        <taxon>Pseudomonadati</taxon>
        <taxon>Bacteroidota</taxon>
        <taxon>Cytophagia</taxon>
        <taxon>Cytophagales</taxon>
        <taxon>Cyclobacteriaceae</taxon>
    </lineage>
</organism>
<dbReference type="eggNOG" id="COG2017">
    <property type="taxonomic scope" value="Bacteria"/>
</dbReference>
<dbReference type="EMBL" id="ALWO02000031">
    <property type="protein sequence ID" value="EOZ97086.1"/>
    <property type="molecule type" value="Genomic_DNA"/>
</dbReference>
<feature type="active site" description="Proton donor" evidence="9">
    <location>
        <position position="187"/>
    </location>
</feature>
<evidence type="ECO:0000256" key="2">
    <source>
        <dbReference type="ARBA" id="ARBA00005028"/>
    </source>
</evidence>
<dbReference type="RefSeq" id="WP_009034605.1">
    <property type="nucleotide sequence ID" value="NZ_ALWO02000031.1"/>
</dbReference>
<evidence type="ECO:0000256" key="9">
    <source>
        <dbReference type="PIRSR" id="PIRSR005096-1"/>
    </source>
</evidence>
<dbReference type="InterPro" id="IPR015443">
    <property type="entry name" value="Aldose_1-epimerase"/>
</dbReference>
<evidence type="ECO:0000256" key="8">
    <source>
        <dbReference type="PIRNR" id="PIRNR005096"/>
    </source>
</evidence>
<dbReference type="OrthoDB" id="9779408at2"/>
<dbReference type="CDD" id="cd09019">
    <property type="entry name" value="galactose_mutarotase_like"/>
    <property type="match status" value="1"/>
</dbReference>
<feature type="binding site" evidence="11">
    <location>
        <begin position="187"/>
        <end position="189"/>
    </location>
    <ligand>
        <name>beta-D-galactose</name>
        <dbReference type="ChEBI" id="CHEBI:27667"/>
    </ligand>
</feature>
<comment type="caution">
    <text evidence="12">The sequence shown here is derived from an EMBL/GenBank/DDBJ whole genome shotgun (WGS) entry which is preliminary data.</text>
</comment>
<dbReference type="InterPro" id="IPR011013">
    <property type="entry name" value="Gal_mutarotase_sf_dom"/>
</dbReference>
<comment type="catalytic activity">
    <reaction evidence="8">
        <text>alpha-D-glucose = beta-D-glucose</text>
        <dbReference type="Rhea" id="RHEA:10264"/>
        <dbReference type="ChEBI" id="CHEBI:15903"/>
        <dbReference type="ChEBI" id="CHEBI:17925"/>
        <dbReference type="EC" id="5.1.3.3"/>
    </reaction>
</comment>
<gene>
    <name evidence="12" type="ORF">A33Q_2004</name>
</gene>
<feature type="binding site" evidence="10">
    <location>
        <position position="259"/>
    </location>
    <ligand>
        <name>beta-D-galactose</name>
        <dbReference type="ChEBI" id="CHEBI:27667"/>
    </ligand>
</feature>
<dbReference type="GO" id="GO:0030246">
    <property type="term" value="F:carbohydrate binding"/>
    <property type="evidence" value="ECO:0007669"/>
    <property type="project" value="InterPro"/>
</dbReference>
<dbReference type="SUPFAM" id="SSF74650">
    <property type="entry name" value="Galactose mutarotase-like"/>
    <property type="match status" value="1"/>
</dbReference>
<dbReference type="Gene3D" id="2.70.98.10">
    <property type="match status" value="1"/>
</dbReference>
<comment type="similarity">
    <text evidence="3 8">Belongs to the aldose epimerase family.</text>
</comment>
<dbReference type="GO" id="GO:0004034">
    <property type="term" value="F:aldose 1-epimerase activity"/>
    <property type="evidence" value="ECO:0007669"/>
    <property type="project" value="UniProtKB-EC"/>
</dbReference>
<dbReference type="UniPathway" id="UPA00242"/>
<evidence type="ECO:0000313" key="12">
    <source>
        <dbReference type="EMBL" id="EOZ97086.1"/>
    </source>
</evidence>
<comment type="pathway">
    <text evidence="2 8">Carbohydrate metabolism; hexose metabolism.</text>
</comment>
<evidence type="ECO:0000313" key="13">
    <source>
        <dbReference type="Proteomes" id="UP000006073"/>
    </source>
</evidence>
<name>S2DY93_INDAL</name>
<dbReference type="Pfam" id="PF01263">
    <property type="entry name" value="Aldose_epim"/>
    <property type="match status" value="1"/>
</dbReference>
<evidence type="ECO:0000256" key="1">
    <source>
        <dbReference type="ARBA" id="ARBA00001913"/>
    </source>
</evidence>
<dbReference type="InterPro" id="IPR008183">
    <property type="entry name" value="Aldose_1/G6P_1-epimerase"/>
</dbReference>
<dbReference type="Proteomes" id="UP000006073">
    <property type="component" value="Unassembled WGS sequence"/>
</dbReference>
<evidence type="ECO:0000256" key="10">
    <source>
        <dbReference type="PIRSR" id="PIRSR005096-2"/>
    </source>
</evidence>
<sequence>MKPTISSKPFGKSPKGEEITLVTLSLPEKISLSVINLGATWTNLFIPDRNGKMDDVLLGFESLDGFFHKDYLDNYCYIGSTVGRVAGRATDNSFSLDGKTYLLPLNQGDTHLHGGIEGWDKKVWRFETEENETSVSVKFTYHSPDGEENYPGAVAIEVTYKLDFTGKLSINYKGSTDTKTVLNPTNHFYVNLSGDFNQDIEENLFQVQADKFLPMNEKSLPTGELKPVDGTVFDFRKKKVLRKALLSGDPQISLAGGIDHCFVLNGENESAILSDPKSGRILKLYTTSPGLQVYTGNYLNGSFKGKNDIAFGKRAAICLECQHFPDSHNHAHFPSIVLEKDQKFESSTSFIFETIS</sequence>
<dbReference type="PIRSF" id="PIRSF005096">
    <property type="entry name" value="GALM"/>
    <property type="match status" value="1"/>
</dbReference>
<protein>
    <recommendedName>
        <fullName evidence="8">Aldose 1-epimerase</fullName>
        <ecNumber evidence="8">5.1.3.3</ecNumber>
    </recommendedName>
</protein>
<evidence type="ECO:0000256" key="4">
    <source>
        <dbReference type="ARBA" id="ARBA00011245"/>
    </source>
</evidence>
<feature type="active site" description="Proton acceptor" evidence="9">
    <location>
        <position position="320"/>
    </location>
</feature>
<dbReference type="EC" id="5.1.3.3" evidence="8"/>
<dbReference type="PANTHER" id="PTHR10091:SF0">
    <property type="entry name" value="GALACTOSE MUTAROTASE"/>
    <property type="match status" value="1"/>
</dbReference>
<dbReference type="GO" id="GO:0006006">
    <property type="term" value="P:glucose metabolic process"/>
    <property type="evidence" value="ECO:0007669"/>
    <property type="project" value="TreeGrafter"/>
</dbReference>
<dbReference type="NCBIfam" id="NF008277">
    <property type="entry name" value="PRK11055.1"/>
    <property type="match status" value="1"/>
</dbReference>
<keyword evidence="6 8" id="KW-0413">Isomerase</keyword>
<comment type="cofactor">
    <cofactor evidence="1">
        <name>Ca(2+)</name>
        <dbReference type="ChEBI" id="CHEBI:29108"/>
    </cofactor>
</comment>
<dbReference type="InterPro" id="IPR014718">
    <property type="entry name" value="GH-type_carb-bd"/>
</dbReference>
<dbReference type="PANTHER" id="PTHR10091">
    <property type="entry name" value="ALDOSE-1-EPIMERASE"/>
    <property type="match status" value="1"/>
</dbReference>
<keyword evidence="5" id="KW-0106">Calcium</keyword>
<evidence type="ECO:0000256" key="11">
    <source>
        <dbReference type="PIRSR" id="PIRSR005096-3"/>
    </source>
</evidence>
<keyword evidence="13" id="KW-1185">Reference proteome</keyword>
<evidence type="ECO:0000256" key="5">
    <source>
        <dbReference type="ARBA" id="ARBA00022837"/>
    </source>
</evidence>
<evidence type="ECO:0000256" key="6">
    <source>
        <dbReference type="ARBA" id="ARBA00023235"/>
    </source>
</evidence>
<dbReference type="GO" id="GO:0005737">
    <property type="term" value="C:cytoplasm"/>
    <property type="evidence" value="ECO:0007669"/>
    <property type="project" value="TreeGrafter"/>
</dbReference>
<dbReference type="STRING" id="1189612.A33Q_2004"/>
<reference evidence="12 13" key="1">
    <citation type="journal article" date="2013" name="Genome Announc.">
        <title>Draft Genome Sequence of Indibacter alkaliphilus Strain LW1T, Isolated from Lonar Lake, a Haloalkaline Lake in the Buldana District of Maharashtra, India.</title>
        <authorList>
            <person name="Singh A."/>
            <person name="Kumar Jangir P."/>
            <person name="Sharma R."/>
            <person name="Singh A."/>
            <person name="Kumar Pinnaka A."/>
            <person name="Shivaji S."/>
        </authorList>
    </citation>
    <scope>NUCLEOTIDE SEQUENCE [LARGE SCALE GENOMIC DNA]</scope>
    <source>
        <strain evidence="13">CCUG 57479 / KCTC 22604 / LW1</strain>
    </source>
</reference>
<evidence type="ECO:0000256" key="7">
    <source>
        <dbReference type="ARBA" id="ARBA00023277"/>
    </source>
</evidence>